<feature type="compositionally biased region" description="Basic residues" evidence="5">
    <location>
        <begin position="591"/>
        <end position="612"/>
    </location>
</feature>
<keyword evidence="7" id="KW-1185">Reference proteome</keyword>
<dbReference type="EnsemblMetazoa" id="GAUT036815-RA">
    <property type="protein sequence ID" value="GAUT036815-PA"/>
    <property type="gene ID" value="GAUT036815"/>
</dbReference>
<evidence type="ECO:0000256" key="2">
    <source>
        <dbReference type="ARBA" id="ARBA00007560"/>
    </source>
</evidence>
<protein>
    <recommendedName>
        <fullName evidence="3">RNA polymerase II-associated factor 1 homolog</fullName>
    </recommendedName>
</protein>
<evidence type="ECO:0000256" key="1">
    <source>
        <dbReference type="ARBA" id="ARBA00004123"/>
    </source>
</evidence>
<proteinExistence type="inferred from homology"/>
<dbReference type="GO" id="GO:0003682">
    <property type="term" value="F:chromatin binding"/>
    <property type="evidence" value="ECO:0007669"/>
    <property type="project" value="TreeGrafter"/>
</dbReference>
<feature type="compositionally biased region" description="Low complexity" evidence="5">
    <location>
        <begin position="662"/>
        <end position="672"/>
    </location>
</feature>
<dbReference type="PANTHER" id="PTHR23188">
    <property type="entry name" value="RNA POLYMERASE II-ASSOCIATED FACTOR 1 HOMOLOG"/>
    <property type="match status" value="1"/>
</dbReference>
<evidence type="ECO:0000313" key="7">
    <source>
        <dbReference type="Proteomes" id="UP000078200"/>
    </source>
</evidence>
<dbReference type="Pfam" id="PF03985">
    <property type="entry name" value="Paf1"/>
    <property type="match status" value="1"/>
</dbReference>
<dbReference type="Proteomes" id="UP000078200">
    <property type="component" value="Unassembled WGS sequence"/>
</dbReference>
<dbReference type="VEuPathDB" id="VectorBase:GAUT036815"/>
<feature type="compositionally biased region" description="Basic and acidic residues" evidence="5">
    <location>
        <begin position="558"/>
        <end position="590"/>
    </location>
</feature>
<feature type="compositionally biased region" description="Basic and acidic residues" evidence="5">
    <location>
        <begin position="527"/>
        <end position="546"/>
    </location>
</feature>
<feature type="compositionally biased region" description="Basic residues" evidence="5">
    <location>
        <begin position="627"/>
        <end position="661"/>
    </location>
</feature>
<name>A0A1A9VGW9_GLOAU</name>
<dbReference type="GO" id="GO:0006368">
    <property type="term" value="P:transcription elongation by RNA polymerase II"/>
    <property type="evidence" value="ECO:0007669"/>
    <property type="project" value="InterPro"/>
</dbReference>
<evidence type="ECO:0000256" key="5">
    <source>
        <dbReference type="SAM" id="MobiDB-lite"/>
    </source>
</evidence>
<dbReference type="PANTHER" id="PTHR23188:SF12">
    <property type="entry name" value="RNA POLYMERASE II-ASSOCIATED FACTOR 1 HOMOLOG"/>
    <property type="match status" value="1"/>
</dbReference>
<sequence>MLLSIHLFVHYRGAQQLLEERINMVEEIGLDLKAVVCDRAPANRKTLRGFRNGVYLERRKEGRPYKMRQIYDYIHLINSHYQKMLKKKRCDVKLVDKLRQQYLKDENKAACNLWLSGGVLPSVAVPRTFPENIAFFDNVTPVYLKAALNAKRIRGPTARRTYEYIAAITKLANVFHRNELNVENWEENKETLNSLKRFLTTEHKMVQLALETKMAIHNSIKLIEELLQTLPDISIKGYRAEEAFQPFGLDDEPYEDIEAQQTPQHTQYFWRLGGYAVGQVIGDEIRCRQCLNDLTITRQEACKTVGARTVTIDEDDNDILPNKYLKADFLKADVKSTSKIVFELIYQITNQHMPDANLGLIQLLRIKGNKGLLVTKLYIFNHKIHLQITDEKKIMETSRMDTYFGYFPLKYFLTLYLYIMIRRVMDECGEQFVAYLLPTEVTLEKRRSDFAEQMLYKDDEVCEYKIAREYNWNVKSKASKGYEGNYFFVIRPDDVFYNELETRVRLNKRRMKARQQPSNKKLVVKHRPLDANEHRMQRYRERRLEPAGDEDEEEEEMAVDRDGVEEEQPKELQEDDNDKPKPSDVDEKSRDRKSRSRCKSHGKSQFRSRSRSGSRSGSASGDSRASSRSRSHSKSGSRSHSPSRSRSRSKSVSRSRSRSPSKSRSPSASPASNAGASEKSDLRSPTASNFDILSYWIGVKNFLVQHRP</sequence>
<feature type="compositionally biased region" description="Low complexity" evidence="5">
    <location>
        <begin position="613"/>
        <end position="626"/>
    </location>
</feature>
<accession>A0A1A9VGW9</accession>
<feature type="region of interest" description="Disordered" evidence="5">
    <location>
        <begin position="508"/>
        <end position="685"/>
    </location>
</feature>
<feature type="compositionally biased region" description="Acidic residues" evidence="5">
    <location>
        <begin position="547"/>
        <end position="557"/>
    </location>
</feature>
<evidence type="ECO:0000256" key="3">
    <source>
        <dbReference type="ARBA" id="ARBA00020462"/>
    </source>
</evidence>
<dbReference type="AlphaFoldDB" id="A0A1A9VGW9"/>
<evidence type="ECO:0000256" key="4">
    <source>
        <dbReference type="ARBA" id="ARBA00023242"/>
    </source>
</evidence>
<dbReference type="STRING" id="7395.A0A1A9VGW9"/>
<reference evidence="6" key="1">
    <citation type="submission" date="2020-05" db="UniProtKB">
        <authorList>
            <consortium name="EnsemblMetazoa"/>
        </authorList>
    </citation>
    <scope>IDENTIFICATION</scope>
    <source>
        <strain evidence="6">TTRI</strain>
    </source>
</reference>
<dbReference type="GO" id="GO:0016593">
    <property type="term" value="C:Cdc73/Paf1 complex"/>
    <property type="evidence" value="ECO:0007669"/>
    <property type="project" value="InterPro"/>
</dbReference>
<dbReference type="GO" id="GO:0000993">
    <property type="term" value="F:RNA polymerase II complex binding"/>
    <property type="evidence" value="ECO:0007669"/>
    <property type="project" value="TreeGrafter"/>
</dbReference>
<comment type="subcellular location">
    <subcellularLocation>
        <location evidence="1">Nucleus</location>
    </subcellularLocation>
</comment>
<keyword evidence="4" id="KW-0539">Nucleus</keyword>
<comment type="similarity">
    <text evidence="2">Belongs to the PAF1 family.</text>
</comment>
<evidence type="ECO:0000313" key="6">
    <source>
        <dbReference type="EnsemblMetazoa" id="GAUT036815-PA"/>
    </source>
</evidence>
<organism evidence="6 7">
    <name type="scientific">Glossina austeni</name>
    <name type="common">Savannah tsetse fly</name>
    <dbReference type="NCBI Taxonomy" id="7395"/>
    <lineage>
        <taxon>Eukaryota</taxon>
        <taxon>Metazoa</taxon>
        <taxon>Ecdysozoa</taxon>
        <taxon>Arthropoda</taxon>
        <taxon>Hexapoda</taxon>
        <taxon>Insecta</taxon>
        <taxon>Pterygota</taxon>
        <taxon>Neoptera</taxon>
        <taxon>Endopterygota</taxon>
        <taxon>Diptera</taxon>
        <taxon>Brachycera</taxon>
        <taxon>Muscomorpha</taxon>
        <taxon>Hippoboscoidea</taxon>
        <taxon>Glossinidae</taxon>
        <taxon>Glossina</taxon>
    </lineage>
</organism>
<dbReference type="InterPro" id="IPR007133">
    <property type="entry name" value="RNA_pol_II-assoc_Paf1"/>
</dbReference>